<dbReference type="Pfam" id="PF00126">
    <property type="entry name" value="HTH_1"/>
    <property type="match status" value="1"/>
</dbReference>
<dbReference type="PANTHER" id="PTHR30346">
    <property type="entry name" value="TRANSCRIPTIONAL DUAL REGULATOR HCAR-RELATED"/>
    <property type="match status" value="1"/>
</dbReference>
<dbReference type="Proteomes" id="UP001595699">
    <property type="component" value="Unassembled WGS sequence"/>
</dbReference>
<keyword evidence="4" id="KW-0804">Transcription</keyword>
<dbReference type="SUPFAM" id="SSF53850">
    <property type="entry name" value="Periplasmic binding protein-like II"/>
    <property type="match status" value="1"/>
</dbReference>
<reference evidence="7" key="1">
    <citation type="journal article" date="2019" name="Int. J. Syst. Evol. Microbiol.">
        <title>The Global Catalogue of Microorganisms (GCM) 10K type strain sequencing project: providing services to taxonomists for standard genome sequencing and annotation.</title>
        <authorList>
            <consortium name="The Broad Institute Genomics Platform"/>
            <consortium name="The Broad Institute Genome Sequencing Center for Infectious Disease"/>
            <person name="Wu L."/>
            <person name="Ma J."/>
        </authorList>
    </citation>
    <scope>NUCLEOTIDE SEQUENCE [LARGE SCALE GENOMIC DNA]</scope>
    <source>
        <strain evidence="7">CGMCC 4.7241</strain>
    </source>
</reference>
<dbReference type="SUPFAM" id="SSF46785">
    <property type="entry name" value="Winged helix' DNA-binding domain"/>
    <property type="match status" value="1"/>
</dbReference>
<dbReference type="PANTHER" id="PTHR30346:SF0">
    <property type="entry name" value="HCA OPERON TRANSCRIPTIONAL ACTIVATOR HCAR"/>
    <property type="match status" value="1"/>
</dbReference>
<dbReference type="Gene3D" id="3.40.190.10">
    <property type="entry name" value="Periplasmic binding protein-like II"/>
    <property type="match status" value="2"/>
</dbReference>
<dbReference type="Gene3D" id="1.10.10.10">
    <property type="entry name" value="Winged helix-like DNA-binding domain superfamily/Winged helix DNA-binding domain"/>
    <property type="match status" value="1"/>
</dbReference>
<evidence type="ECO:0000256" key="1">
    <source>
        <dbReference type="ARBA" id="ARBA00009437"/>
    </source>
</evidence>
<protein>
    <submittedName>
        <fullName evidence="6">LysR substrate-binding domain-containing protein</fullName>
    </submittedName>
</protein>
<evidence type="ECO:0000256" key="3">
    <source>
        <dbReference type="ARBA" id="ARBA00023125"/>
    </source>
</evidence>
<organism evidence="6 7">
    <name type="scientific">Tenggerimyces flavus</name>
    <dbReference type="NCBI Taxonomy" id="1708749"/>
    <lineage>
        <taxon>Bacteria</taxon>
        <taxon>Bacillati</taxon>
        <taxon>Actinomycetota</taxon>
        <taxon>Actinomycetes</taxon>
        <taxon>Propionibacteriales</taxon>
        <taxon>Nocardioidaceae</taxon>
        <taxon>Tenggerimyces</taxon>
    </lineage>
</organism>
<dbReference type="Pfam" id="PF03466">
    <property type="entry name" value="LysR_substrate"/>
    <property type="match status" value="1"/>
</dbReference>
<evidence type="ECO:0000313" key="7">
    <source>
        <dbReference type="Proteomes" id="UP001595699"/>
    </source>
</evidence>
<comment type="similarity">
    <text evidence="1">Belongs to the LysR transcriptional regulatory family.</text>
</comment>
<keyword evidence="7" id="KW-1185">Reference proteome</keyword>
<dbReference type="CDD" id="cd08414">
    <property type="entry name" value="PBP2_LTTR_aromatics_like"/>
    <property type="match status" value="1"/>
</dbReference>
<keyword evidence="2" id="KW-0805">Transcription regulation</keyword>
<sequence length="294" mass="32221">MELQQLRTFVAVAEDLHMGRAARRLHLAQPTLSRQIAALERELGVELFSRAHRRFQLTSAGIAFLAEAHAILERTDSAKQHAQRAARGEIGVVRLGFVQSATYDALPRLAKQFRAECPDVRLDARPMTTLEQLPALTNDELDVGLLRPQQPVPAADPHPGLRFRVLSRDSMVVALPTGHRLSRRRKLALTQLSGEPFILHGKEVGSTGFDLIVERCAHAGFTPDVIHHAHNTATIVALVGAGLGISILIGPPPPIDPALVVFRPLTDELPTWDLALVWSPDNPSTPLARFLAMD</sequence>
<dbReference type="InterPro" id="IPR036388">
    <property type="entry name" value="WH-like_DNA-bd_sf"/>
</dbReference>
<dbReference type="PROSITE" id="PS50931">
    <property type="entry name" value="HTH_LYSR"/>
    <property type="match status" value="1"/>
</dbReference>
<gene>
    <name evidence="6" type="ORF">ACFOUW_15655</name>
</gene>
<evidence type="ECO:0000313" key="6">
    <source>
        <dbReference type="EMBL" id="MFC3762277.1"/>
    </source>
</evidence>
<dbReference type="EMBL" id="JBHRZH010000012">
    <property type="protein sequence ID" value="MFC3762277.1"/>
    <property type="molecule type" value="Genomic_DNA"/>
</dbReference>
<feature type="domain" description="HTH lysR-type" evidence="5">
    <location>
        <begin position="1"/>
        <end position="58"/>
    </location>
</feature>
<dbReference type="InterPro" id="IPR036390">
    <property type="entry name" value="WH_DNA-bd_sf"/>
</dbReference>
<dbReference type="InterPro" id="IPR000847">
    <property type="entry name" value="LysR_HTH_N"/>
</dbReference>
<evidence type="ECO:0000259" key="5">
    <source>
        <dbReference type="PROSITE" id="PS50931"/>
    </source>
</evidence>
<accession>A0ABV7YBH8</accession>
<evidence type="ECO:0000256" key="2">
    <source>
        <dbReference type="ARBA" id="ARBA00023015"/>
    </source>
</evidence>
<keyword evidence="3" id="KW-0238">DNA-binding</keyword>
<dbReference type="PRINTS" id="PR00039">
    <property type="entry name" value="HTHLYSR"/>
</dbReference>
<proteinExistence type="inferred from homology"/>
<evidence type="ECO:0000256" key="4">
    <source>
        <dbReference type="ARBA" id="ARBA00023163"/>
    </source>
</evidence>
<dbReference type="RefSeq" id="WP_205120805.1">
    <property type="nucleotide sequence ID" value="NZ_JAFBCM010000001.1"/>
</dbReference>
<name>A0ABV7YBH8_9ACTN</name>
<dbReference type="InterPro" id="IPR005119">
    <property type="entry name" value="LysR_subst-bd"/>
</dbReference>
<comment type="caution">
    <text evidence="6">The sequence shown here is derived from an EMBL/GenBank/DDBJ whole genome shotgun (WGS) entry which is preliminary data.</text>
</comment>